<dbReference type="Pfam" id="PF11823">
    <property type="entry name" value="Se_S_carrier"/>
    <property type="match status" value="1"/>
</dbReference>
<sequence>MRVKRDFLVVSFPTTAAAMACEKLCRSKGLPGRMIPVPSQISAGCGLSWRVLPGEKDALLAALDDAGIPWAAADVVQLWELVRDPA</sequence>
<keyword evidence="3" id="KW-1185">Reference proteome</keyword>
<feature type="domain" description="Putative Se/S carrier protein-like" evidence="1">
    <location>
        <begin position="9"/>
        <end position="71"/>
    </location>
</feature>
<dbReference type="EMBL" id="JBBNGS010000002">
    <property type="protein sequence ID" value="MEQ2637074.1"/>
    <property type="molecule type" value="Genomic_DNA"/>
</dbReference>
<evidence type="ECO:0000259" key="1">
    <source>
        <dbReference type="Pfam" id="PF11823"/>
    </source>
</evidence>
<comment type="caution">
    <text evidence="2">The sequence shown here is derived from an EMBL/GenBank/DDBJ whole genome shotgun (WGS) entry which is preliminary data.</text>
</comment>
<reference evidence="2 3" key="1">
    <citation type="submission" date="2024-04" db="EMBL/GenBank/DDBJ databases">
        <title>Human intestinal bacterial collection.</title>
        <authorList>
            <person name="Pauvert C."/>
            <person name="Hitch T.C.A."/>
            <person name="Clavel T."/>
        </authorList>
    </citation>
    <scope>NUCLEOTIDE SEQUENCE [LARGE SCALE GENOMIC DNA]</scope>
    <source>
        <strain evidence="2 3">CLA-AA-H197</strain>
    </source>
</reference>
<organism evidence="2 3">
    <name type="scientific">Paratractidigestivibacter faecalis</name>
    <dbReference type="NCBI Taxonomy" id="2292441"/>
    <lineage>
        <taxon>Bacteria</taxon>
        <taxon>Bacillati</taxon>
        <taxon>Actinomycetota</taxon>
        <taxon>Coriobacteriia</taxon>
        <taxon>Coriobacteriales</taxon>
        <taxon>Atopobiaceae</taxon>
        <taxon>Paratractidigestivibacter</taxon>
    </lineage>
</organism>
<dbReference type="RefSeq" id="WP_349181454.1">
    <property type="nucleotide sequence ID" value="NZ_JBBNGS010000002.1"/>
</dbReference>
<evidence type="ECO:0000313" key="2">
    <source>
        <dbReference type="EMBL" id="MEQ2637074.1"/>
    </source>
</evidence>
<gene>
    <name evidence="2" type="ORF">AAAT05_01725</name>
</gene>
<accession>A0ABV1IDV4</accession>
<protein>
    <submittedName>
        <fullName evidence="2">DUF3343 domain-containing protein</fullName>
    </submittedName>
</protein>
<dbReference type="Proteomes" id="UP001478817">
    <property type="component" value="Unassembled WGS sequence"/>
</dbReference>
<dbReference type="PROSITE" id="PS51257">
    <property type="entry name" value="PROKAR_LIPOPROTEIN"/>
    <property type="match status" value="1"/>
</dbReference>
<name>A0ABV1IDV4_9ACTN</name>
<proteinExistence type="predicted"/>
<evidence type="ECO:0000313" key="3">
    <source>
        <dbReference type="Proteomes" id="UP001478817"/>
    </source>
</evidence>
<dbReference type="InterPro" id="IPR021778">
    <property type="entry name" value="Se/S_carrier-like"/>
</dbReference>